<reference evidence="2" key="2">
    <citation type="journal article" date="2015" name="Fish Shellfish Immunol.">
        <title>Early steps in the European eel (Anguilla anguilla)-Vibrio vulnificus interaction in the gills: Role of the RtxA13 toxin.</title>
        <authorList>
            <person name="Callol A."/>
            <person name="Pajuelo D."/>
            <person name="Ebbesson L."/>
            <person name="Teles M."/>
            <person name="MacKenzie S."/>
            <person name="Amaro C."/>
        </authorList>
    </citation>
    <scope>NUCLEOTIDE SEQUENCE</scope>
</reference>
<reference evidence="2" key="1">
    <citation type="submission" date="2014-11" db="EMBL/GenBank/DDBJ databases">
        <authorList>
            <person name="Amaro Gonzalez C."/>
        </authorList>
    </citation>
    <scope>NUCLEOTIDE SEQUENCE</scope>
</reference>
<accession>A0A0E9V956</accession>
<sequence length="40" mass="4305">MRCTQPVTESLPPGSDGSWSNQNIDKSSTHETVINGVMSL</sequence>
<name>A0A0E9V956_ANGAN</name>
<evidence type="ECO:0000256" key="1">
    <source>
        <dbReference type="SAM" id="MobiDB-lite"/>
    </source>
</evidence>
<proteinExistence type="predicted"/>
<organism evidence="2">
    <name type="scientific">Anguilla anguilla</name>
    <name type="common">European freshwater eel</name>
    <name type="synonym">Muraena anguilla</name>
    <dbReference type="NCBI Taxonomy" id="7936"/>
    <lineage>
        <taxon>Eukaryota</taxon>
        <taxon>Metazoa</taxon>
        <taxon>Chordata</taxon>
        <taxon>Craniata</taxon>
        <taxon>Vertebrata</taxon>
        <taxon>Euteleostomi</taxon>
        <taxon>Actinopterygii</taxon>
        <taxon>Neopterygii</taxon>
        <taxon>Teleostei</taxon>
        <taxon>Anguilliformes</taxon>
        <taxon>Anguillidae</taxon>
        <taxon>Anguilla</taxon>
    </lineage>
</organism>
<feature type="region of interest" description="Disordered" evidence="1">
    <location>
        <begin position="1"/>
        <end position="40"/>
    </location>
</feature>
<feature type="compositionally biased region" description="Polar residues" evidence="1">
    <location>
        <begin position="17"/>
        <end position="32"/>
    </location>
</feature>
<protein>
    <submittedName>
        <fullName evidence="2">Uncharacterized protein</fullName>
    </submittedName>
</protein>
<dbReference type="AlphaFoldDB" id="A0A0E9V956"/>
<dbReference type="EMBL" id="GBXM01034849">
    <property type="protein sequence ID" value="JAH73728.1"/>
    <property type="molecule type" value="Transcribed_RNA"/>
</dbReference>
<evidence type="ECO:0000313" key="2">
    <source>
        <dbReference type="EMBL" id="JAH73728.1"/>
    </source>
</evidence>